<dbReference type="STRING" id="1121298.SAMN05444401_3427"/>
<name>A0A1M6KMX8_9CLOT</name>
<protein>
    <submittedName>
        <fullName evidence="2">Putative protease</fullName>
    </submittedName>
</protein>
<feature type="domain" description="Peptidase U32 collagenase" evidence="1">
    <location>
        <begin position="379"/>
        <end position="495"/>
    </location>
</feature>
<dbReference type="Proteomes" id="UP000184080">
    <property type="component" value="Unassembled WGS sequence"/>
</dbReference>
<dbReference type="GO" id="GO:0006508">
    <property type="term" value="P:proteolysis"/>
    <property type="evidence" value="ECO:0007669"/>
    <property type="project" value="UniProtKB-KW"/>
</dbReference>
<evidence type="ECO:0000259" key="1">
    <source>
        <dbReference type="Pfam" id="PF12392"/>
    </source>
</evidence>
<dbReference type="PANTHER" id="PTHR30217">
    <property type="entry name" value="PEPTIDASE U32 FAMILY"/>
    <property type="match status" value="1"/>
</dbReference>
<dbReference type="PANTHER" id="PTHR30217:SF10">
    <property type="entry name" value="23S RRNA 5-HYDROXYCYTIDINE C2501 SYNTHASE"/>
    <property type="match status" value="1"/>
</dbReference>
<keyword evidence="2" id="KW-0645">Protease</keyword>
<keyword evidence="2" id="KW-0378">Hydrolase</keyword>
<dbReference type="Pfam" id="PF01136">
    <property type="entry name" value="Peptidase_U32"/>
    <property type="match status" value="2"/>
</dbReference>
<accession>A0A1M6KMX8</accession>
<keyword evidence="3" id="KW-1185">Reference proteome</keyword>
<dbReference type="InterPro" id="IPR001539">
    <property type="entry name" value="Peptidase_U32"/>
</dbReference>
<dbReference type="PROSITE" id="PS01276">
    <property type="entry name" value="PEPTIDASE_U32"/>
    <property type="match status" value="1"/>
</dbReference>
<proteinExistence type="predicted"/>
<dbReference type="AlphaFoldDB" id="A0A1M6KMX8"/>
<organism evidence="2 3">
    <name type="scientific">Clostridium amylolyticum</name>
    <dbReference type="NCBI Taxonomy" id="1121298"/>
    <lineage>
        <taxon>Bacteria</taxon>
        <taxon>Bacillati</taxon>
        <taxon>Bacillota</taxon>
        <taxon>Clostridia</taxon>
        <taxon>Eubacteriales</taxon>
        <taxon>Clostridiaceae</taxon>
        <taxon>Clostridium</taxon>
    </lineage>
</organism>
<dbReference type="InterPro" id="IPR051454">
    <property type="entry name" value="RNA/ubiquinone_mod_enzymes"/>
</dbReference>
<evidence type="ECO:0000313" key="3">
    <source>
        <dbReference type="Proteomes" id="UP000184080"/>
    </source>
</evidence>
<dbReference type="RefSeq" id="WP_073009508.1">
    <property type="nucleotide sequence ID" value="NZ_FQZO01000006.1"/>
</dbReference>
<dbReference type="EMBL" id="FQZO01000006">
    <property type="protein sequence ID" value="SHJ60368.1"/>
    <property type="molecule type" value="Genomic_DNA"/>
</dbReference>
<dbReference type="OrthoDB" id="9807498at2"/>
<dbReference type="GO" id="GO:0008233">
    <property type="term" value="F:peptidase activity"/>
    <property type="evidence" value="ECO:0007669"/>
    <property type="project" value="UniProtKB-KW"/>
</dbReference>
<gene>
    <name evidence="2" type="ORF">SAMN05444401_3427</name>
</gene>
<dbReference type="Pfam" id="PF12392">
    <property type="entry name" value="DUF3656"/>
    <property type="match status" value="1"/>
</dbReference>
<dbReference type="InterPro" id="IPR020988">
    <property type="entry name" value="Pept_U32_collagenase"/>
</dbReference>
<reference evidence="2 3" key="1">
    <citation type="submission" date="2016-11" db="EMBL/GenBank/DDBJ databases">
        <authorList>
            <person name="Jaros S."/>
            <person name="Januszkiewicz K."/>
            <person name="Wedrychowicz H."/>
        </authorList>
    </citation>
    <scope>NUCLEOTIDE SEQUENCE [LARGE SCALE GENOMIC DNA]</scope>
    <source>
        <strain evidence="2 3">DSM 21864</strain>
    </source>
</reference>
<sequence length="785" mass="88569">MKENIELLAPAGNMECFIAAINAGADAVYIGGDKFSARAYAGNFDFSNIQKALEYAHLRGVKVYVTLNTLIKEREFNEAKEYIDSLYIMGVDALIIQDAGLAYYLSQVYPDFEIHASTQMTVHNGEAARYLVDRGFKRIVLSRELSLKEIEYISKDLNIETEMFVHGALCVSYSGQCLMSSLIGGRSGNRGRCAQACRMPYTLINKDTNESKEGYLLSPKDMCTIDIVQDIINSGTKSLKIEGRMKKPEYVAGVVSNYRKIIDQLQGVNSERTDIQESKEELLQLFNREGFNKAYLYGNPGIDLMAINNPKNTGVLLGKINKDLTINLQSYIGVNDGVSMGDKGFVVSKITKENLSVNNAQKGEKVKLFPLSYKKGDTLYKTSSEKINNKYKSYTNTNLSVKNSINISFSFAVDKPFTLSCKYNDEFYQVSEGIVQKAINKPTTMEKLIENISKTGSSTFYVENIHTNYYEEGFLPISEINKARRILIENIEKDIIESYSRESKINNAYESINFVPSVLPEYMIVINTKEQWKAFLQSDVKTAAVNLFWRNNGIREEDLKGGADKDIYFKIPNIIREEFHSIANLVERNIQNIKGLVTANLGIINIFKNKTAIIGDYKLNIFNFHSTNFYNKDLKACALSVELNKKEINDIGIKSKIPLQAVIYGKIEMMAMEYCPIGSVAGGKCNGKGCKNQCEKGTYVLKDRLNKEFPVYTDLFCRSVILNTVPLNLIDKRSEFKDMGINAFRIDLTDEGYDTSLNIINSLSEKNNNISNEDFTRGHYKRGVE</sequence>
<evidence type="ECO:0000313" key="2">
    <source>
        <dbReference type="EMBL" id="SHJ60368.1"/>
    </source>
</evidence>